<protein>
    <submittedName>
        <fullName evidence="2">Uncharacterized protein</fullName>
    </submittedName>
</protein>
<feature type="region of interest" description="Disordered" evidence="1">
    <location>
        <begin position="1"/>
        <end position="45"/>
    </location>
</feature>
<organism evidence="2 3">
    <name type="scientific">Halorarum salinum</name>
    <dbReference type="NCBI Taxonomy" id="2743089"/>
    <lineage>
        <taxon>Archaea</taxon>
        <taxon>Methanobacteriati</taxon>
        <taxon>Methanobacteriota</taxon>
        <taxon>Stenosarchaea group</taxon>
        <taxon>Halobacteria</taxon>
        <taxon>Halobacteriales</taxon>
        <taxon>Haloferacaceae</taxon>
        <taxon>Halorarum</taxon>
    </lineage>
</organism>
<evidence type="ECO:0000313" key="2">
    <source>
        <dbReference type="EMBL" id="QLG61403.1"/>
    </source>
</evidence>
<name>A0A7D5QFF9_9EURY</name>
<gene>
    <name evidence="2" type="ORF">HUG12_06510</name>
</gene>
<evidence type="ECO:0000256" key="1">
    <source>
        <dbReference type="SAM" id="MobiDB-lite"/>
    </source>
</evidence>
<feature type="compositionally biased region" description="Gly residues" evidence="1">
    <location>
        <begin position="34"/>
        <end position="45"/>
    </location>
</feature>
<dbReference type="Proteomes" id="UP000509626">
    <property type="component" value="Chromosome"/>
</dbReference>
<dbReference type="KEGG" id="halu:HUG12_06510"/>
<dbReference type="GeneID" id="56037095"/>
<feature type="compositionally biased region" description="Basic and acidic residues" evidence="1">
    <location>
        <begin position="1"/>
        <end position="15"/>
    </location>
</feature>
<accession>A0A7D5QFF9</accession>
<dbReference type="AlphaFoldDB" id="A0A7D5QFF9"/>
<dbReference type="EMBL" id="CP058579">
    <property type="protein sequence ID" value="QLG61403.1"/>
    <property type="molecule type" value="Genomic_DNA"/>
</dbReference>
<keyword evidence="3" id="KW-1185">Reference proteome</keyword>
<dbReference type="RefSeq" id="WP_179267988.1">
    <property type="nucleotide sequence ID" value="NZ_CP058579.1"/>
</dbReference>
<proteinExistence type="predicted"/>
<evidence type="ECO:0000313" key="3">
    <source>
        <dbReference type="Proteomes" id="UP000509626"/>
    </source>
</evidence>
<reference evidence="2 3" key="1">
    <citation type="submission" date="2020-06" db="EMBL/GenBank/DDBJ databases">
        <title>NJ-3-1, isolated from saline soil.</title>
        <authorList>
            <person name="Cui H.L."/>
            <person name="Shi X."/>
        </authorList>
    </citation>
    <scope>NUCLEOTIDE SEQUENCE [LARGE SCALE GENOMIC DNA]</scope>
    <source>
        <strain evidence="2 3">NJ-3-1</strain>
    </source>
</reference>
<sequence>MQHESADRGEPRVGRAEGVVASEGPASGTLAAGRGVGSGVEGASS</sequence>